<sequence>MYDSSSDEEHAPEIPALRGEKNFQMWKFFAERYLQKLGLDGFIKGTEKPPVGNTPEDVKTLLAKFHGRKFQAWNVIYTSLQRWYYKIGPFRQRELLKELTNIDYRQFKGIDALLDRAVYLQQRLGGLNMPISDEMMKTCLFGGLIQHPSRSLQTLLVAQYDELDLQGLISRIRQHTYIFDRQADEYQREQQEANRPRNNNGQSSGHRGGSRRRGRR</sequence>
<protein>
    <recommendedName>
        <fullName evidence="4">DUF4219 domain-containing protein</fullName>
    </recommendedName>
</protein>
<feature type="region of interest" description="Disordered" evidence="1">
    <location>
        <begin position="186"/>
        <end position="216"/>
    </location>
</feature>
<accession>A0AAE0PML1</accession>
<proteinExistence type="predicted"/>
<evidence type="ECO:0008006" key="4">
    <source>
        <dbReference type="Google" id="ProtNLM"/>
    </source>
</evidence>
<comment type="caution">
    <text evidence="2">The sequence shown here is derived from an EMBL/GenBank/DDBJ whole genome shotgun (WGS) entry which is preliminary data.</text>
</comment>
<gene>
    <name evidence="2" type="ORF">B0T20DRAFT_342825</name>
</gene>
<evidence type="ECO:0000256" key="1">
    <source>
        <dbReference type="SAM" id="MobiDB-lite"/>
    </source>
</evidence>
<organism evidence="2 3">
    <name type="scientific">Sordaria brevicollis</name>
    <dbReference type="NCBI Taxonomy" id="83679"/>
    <lineage>
        <taxon>Eukaryota</taxon>
        <taxon>Fungi</taxon>
        <taxon>Dikarya</taxon>
        <taxon>Ascomycota</taxon>
        <taxon>Pezizomycotina</taxon>
        <taxon>Sordariomycetes</taxon>
        <taxon>Sordariomycetidae</taxon>
        <taxon>Sordariales</taxon>
        <taxon>Sordariaceae</taxon>
        <taxon>Sordaria</taxon>
    </lineage>
</organism>
<evidence type="ECO:0000313" key="2">
    <source>
        <dbReference type="EMBL" id="KAK3402841.1"/>
    </source>
</evidence>
<keyword evidence="3" id="KW-1185">Reference proteome</keyword>
<dbReference type="AlphaFoldDB" id="A0AAE0PML1"/>
<feature type="compositionally biased region" description="Basic and acidic residues" evidence="1">
    <location>
        <begin position="186"/>
        <end position="195"/>
    </location>
</feature>
<evidence type="ECO:0000313" key="3">
    <source>
        <dbReference type="Proteomes" id="UP001281003"/>
    </source>
</evidence>
<name>A0AAE0PML1_SORBR</name>
<reference evidence="2" key="2">
    <citation type="submission" date="2023-07" db="EMBL/GenBank/DDBJ databases">
        <authorList>
            <consortium name="Lawrence Berkeley National Laboratory"/>
            <person name="Haridas S."/>
            <person name="Hensen N."/>
            <person name="Bonometti L."/>
            <person name="Westerberg I."/>
            <person name="Brannstrom I.O."/>
            <person name="Guillou S."/>
            <person name="Cros-Aarteil S."/>
            <person name="Calhoun S."/>
            <person name="Kuo A."/>
            <person name="Mondo S."/>
            <person name="Pangilinan J."/>
            <person name="Riley R."/>
            <person name="LaButti K."/>
            <person name="Andreopoulos B."/>
            <person name="Lipzen A."/>
            <person name="Chen C."/>
            <person name="Yanf M."/>
            <person name="Daum C."/>
            <person name="Ng V."/>
            <person name="Clum A."/>
            <person name="Steindorff A."/>
            <person name="Ohm R."/>
            <person name="Martin F."/>
            <person name="Silar P."/>
            <person name="Natvig D."/>
            <person name="Lalanne C."/>
            <person name="Gautier V."/>
            <person name="Ament-velasquez S.L."/>
            <person name="Kruys A."/>
            <person name="Hutchinson M.I."/>
            <person name="Powell A.J."/>
            <person name="Barry K."/>
            <person name="Miller A.N."/>
            <person name="Grigoriev I.V."/>
            <person name="Debuchy R."/>
            <person name="Gladieux P."/>
            <person name="Thoren M.H."/>
            <person name="Johannesson H."/>
        </authorList>
    </citation>
    <scope>NUCLEOTIDE SEQUENCE</scope>
    <source>
        <strain evidence="2">FGSC 1904</strain>
    </source>
</reference>
<dbReference type="Proteomes" id="UP001281003">
    <property type="component" value="Unassembled WGS sequence"/>
</dbReference>
<reference evidence="2" key="1">
    <citation type="journal article" date="2023" name="Mol. Phylogenet. Evol.">
        <title>Genome-scale phylogeny and comparative genomics of the fungal order Sordariales.</title>
        <authorList>
            <person name="Hensen N."/>
            <person name="Bonometti L."/>
            <person name="Westerberg I."/>
            <person name="Brannstrom I.O."/>
            <person name="Guillou S."/>
            <person name="Cros-Aarteil S."/>
            <person name="Calhoun S."/>
            <person name="Haridas S."/>
            <person name="Kuo A."/>
            <person name="Mondo S."/>
            <person name="Pangilinan J."/>
            <person name="Riley R."/>
            <person name="LaButti K."/>
            <person name="Andreopoulos B."/>
            <person name="Lipzen A."/>
            <person name="Chen C."/>
            <person name="Yan M."/>
            <person name="Daum C."/>
            <person name="Ng V."/>
            <person name="Clum A."/>
            <person name="Steindorff A."/>
            <person name="Ohm R.A."/>
            <person name="Martin F."/>
            <person name="Silar P."/>
            <person name="Natvig D.O."/>
            <person name="Lalanne C."/>
            <person name="Gautier V."/>
            <person name="Ament-Velasquez S.L."/>
            <person name="Kruys A."/>
            <person name="Hutchinson M.I."/>
            <person name="Powell A.J."/>
            <person name="Barry K."/>
            <person name="Miller A.N."/>
            <person name="Grigoriev I.V."/>
            <person name="Debuchy R."/>
            <person name="Gladieux P."/>
            <person name="Hiltunen Thoren M."/>
            <person name="Johannesson H."/>
        </authorList>
    </citation>
    <scope>NUCLEOTIDE SEQUENCE</scope>
    <source>
        <strain evidence="2">FGSC 1904</strain>
    </source>
</reference>
<dbReference type="EMBL" id="JAUTDP010000001">
    <property type="protein sequence ID" value="KAK3402841.1"/>
    <property type="molecule type" value="Genomic_DNA"/>
</dbReference>